<accession>A0ACA9SPK2</accession>
<dbReference type="EMBL" id="CAJVQC010144207">
    <property type="protein sequence ID" value="CAG8844824.1"/>
    <property type="molecule type" value="Genomic_DNA"/>
</dbReference>
<sequence length="64" mass="7283">HETIEIIREDRINATIEKSFVRAEEVILDISAFRPLHGSSYLPLLEVLDKPQLGLINPQNSNDN</sequence>
<organism evidence="1 2">
    <name type="scientific">Racocetra persica</name>
    <dbReference type="NCBI Taxonomy" id="160502"/>
    <lineage>
        <taxon>Eukaryota</taxon>
        <taxon>Fungi</taxon>
        <taxon>Fungi incertae sedis</taxon>
        <taxon>Mucoromycota</taxon>
        <taxon>Glomeromycotina</taxon>
        <taxon>Glomeromycetes</taxon>
        <taxon>Diversisporales</taxon>
        <taxon>Gigasporaceae</taxon>
        <taxon>Racocetra</taxon>
    </lineage>
</organism>
<protein>
    <submittedName>
        <fullName evidence="1">33705_t:CDS:1</fullName>
    </submittedName>
</protein>
<feature type="non-terminal residue" evidence="1">
    <location>
        <position position="1"/>
    </location>
</feature>
<name>A0ACA9SPK2_9GLOM</name>
<evidence type="ECO:0000313" key="1">
    <source>
        <dbReference type="EMBL" id="CAG8844824.1"/>
    </source>
</evidence>
<reference evidence="1" key="1">
    <citation type="submission" date="2021-06" db="EMBL/GenBank/DDBJ databases">
        <authorList>
            <person name="Kallberg Y."/>
            <person name="Tangrot J."/>
            <person name="Rosling A."/>
        </authorList>
    </citation>
    <scope>NUCLEOTIDE SEQUENCE</scope>
    <source>
        <strain evidence="1">MA461A</strain>
    </source>
</reference>
<gene>
    <name evidence="1" type="ORF">RPERSI_LOCUS33373</name>
</gene>
<evidence type="ECO:0000313" key="2">
    <source>
        <dbReference type="Proteomes" id="UP000789920"/>
    </source>
</evidence>
<comment type="caution">
    <text evidence="1">The sequence shown here is derived from an EMBL/GenBank/DDBJ whole genome shotgun (WGS) entry which is preliminary data.</text>
</comment>
<feature type="non-terminal residue" evidence="1">
    <location>
        <position position="64"/>
    </location>
</feature>
<dbReference type="Proteomes" id="UP000789920">
    <property type="component" value="Unassembled WGS sequence"/>
</dbReference>
<proteinExistence type="predicted"/>
<keyword evidence="2" id="KW-1185">Reference proteome</keyword>